<evidence type="ECO:0000313" key="2">
    <source>
        <dbReference type="EMBL" id="GFQ79870.1"/>
    </source>
</evidence>
<feature type="region of interest" description="Disordered" evidence="1">
    <location>
        <begin position="1"/>
        <end position="79"/>
    </location>
</feature>
<proteinExistence type="predicted"/>
<evidence type="ECO:0000313" key="3">
    <source>
        <dbReference type="Proteomes" id="UP000887116"/>
    </source>
</evidence>
<protein>
    <submittedName>
        <fullName evidence="2">Uncharacterized protein</fullName>
    </submittedName>
</protein>
<dbReference type="OrthoDB" id="10569718at2759"/>
<gene>
    <name evidence="2" type="ORF">TNCT_79471</name>
</gene>
<keyword evidence="3" id="KW-1185">Reference proteome</keyword>
<name>A0A8X6FGE4_TRICU</name>
<feature type="compositionally biased region" description="Basic and acidic residues" evidence="1">
    <location>
        <begin position="43"/>
        <end position="62"/>
    </location>
</feature>
<evidence type="ECO:0000256" key="1">
    <source>
        <dbReference type="SAM" id="MobiDB-lite"/>
    </source>
</evidence>
<dbReference type="Proteomes" id="UP000887116">
    <property type="component" value="Unassembled WGS sequence"/>
</dbReference>
<reference evidence="2" key="1">
    <citation type="submission" date="2020-07" db="EMBL/GenBank/DDBJ databases">
        <title>Multicomponent nature underlies the extraordinary mechanical properties of spider dragline silk.</title>
        <authorList>
            <person name="Kono N."/>
            <person name="Nakamura H."/>
            <person name="Mori M."/>
            <person name="Yoshida Y."/>
            <person name="Ohtoshi R."/>
            <person name="Malay A.D."/>
            <person name="Moran D.A.P."/>
            <person name="Tomita M."/>
            <person name="Numata K."/>
            <person name="Arakawa K."/>
        </authorList>
    </citation>
    <scope>NUCLEOTIDE SEQUENCE</scope>
</reference>
<comment type="caution">
    <text evidence="2">The sequence shown here is derived from an EMBL/GenBank/DDBJ whole genome shotgun (WGS) entry which is preliminary data.</text>
</comment>
<accession>A0A8X6FGE4</accession>
<dbReference type="EMBL" id="BMAO01012239">
    <property type="protein sequence ID" value="GFQ79870.1"/>
    <property type="molecule type" value="Genomic_DNA"/>
</dbReference>
<feature type="compositionally biased region" description="Polar residues" evidence="1">
    <location>
        <begin position="70"/>
        <end position="79"/>
    </location>
</feature>
<organism evidence="2 3">
    <name type="scientific">Trichonephila clavata</name>
    <name type="common">Joro spider</name>
    <name type="synonym">Nephila clavata</name>
    <dbReference type="NCBI Taxonomy" id="2740835"/>
    <lineage>
        <taxon>Eukaryota</taxon>
        <taxon>Metazoa</taxon>
        <taxon>Ecdysozoa</taxon>
        <taxon>Arthropoda</taxon>
        <taxon>Chelicerata</taxon>
        <taxon>Arachnida</taxon>
        <taxon>Araneae</taxon>
        <taxon>Araneomorphae</taxon>
        <taxon>Entelegynae</taxon>
        <taxon>Araneoidea</taxon>
        <taxon>Nephilidae</taxon>
        <taxon>Trichonephila</taxon>
    </lineage>
</organism>
<sequence length="79" mass="9166">MKKRKPPRKPELSKMFSSESKRRSANSFSDECVMRQDWGSRSTNRDSCPKTLDSGERRDRFGHLPAKSPLTLSQTRKHT</sequence>
<dbReference type="AlphaFoldDB" id="A0A8X6FGE4"/>